<gene>
    <name evidence="1" type="ORF">CGSHi3655_07859</name>
</gene>
<name>A0A0H3PGE6_HAEI3</name>
<dbReference type="GO" id="GO:0016779">
    <property type="term" value="F:nucleotidyltransferase activity"/>
    <property type="evidence" value="ECO:0007669"/>
    <property type="project" value="UniProtKB-KW"/>
</dbReference>
<dbReference type="GO" id="GO:0008531">
    <property type="term" value="F:riboflavin kinase activity"/>
    <property type="evidence" value="ECO:0007669"/>
    <property type="project" value="UniProtKB-EC"/>
</dbReference>
<protein>
    <submittedName>
        <fullName evidence="1">Bifunctional riboflavin kinase/FMN adenylyltransferase</fullName>
        <ecNumber evidence="1">2.7.1.26</ecNumber>
    </submittedName>
</protein>
<reference evidence="1 2" key="1">
    <citation type="journal article" date="2007" name="Genome Biol.">
        <title>Characterization and modeling of the Haemophilus influenzae core and supragenomes based on the complete genomic sequences of Rd and 12 clinical nontypeable strains.</title>
        <authorList>
            <person name="Hogg J.S."/>
            <person name="Hu F.Z."/>
            <person name="Janto B."/>
            <person name="Boissy R."/>
            <person name="Hayes J."/>
            <person name="Keefe R."/>
            <person name="Post J.C."/>
            <person name="Ehrlich G.D."/>
        </authorList>
    </citation>
    <scope>NUCLEOTIDE SEQUENCE [LARGE SCALE GENOMIC DNA]</scope>
    <source>
        <strain evidence="2">NTHi 3655</strain>
    </source>
</reference>
<dbReference type="EMBL" id="AAZF01000001">
    <property type="protein sequence ID" value="EDJ93790.1"/>
    <property type="molecule type" value="Genomic_DNA"/>
</dbReference>
<comment type="caution">
    <text evidence="1">The sequence shown here is derived from an EMBL/GenBank/DDBJ whole genome shotgun (WGS) entry which is preliminary data.</text>
</comment>
<dbReference type="EC" id="2.7.1.26" evidence="1"/>
<sequence length="34" mass="4090">MQNSSNIFTTDKAANEFSFPDLKNFRYNDRTFLR</sequence>
<keyword evidence="1" id="KW-0418">Kinase</keyword>
<dbReference type="AlphaFoldDB" id="A0A0H3PGE6"/>
<evidence type="ECO:0000313" key="2">
    <source>
        <dbReference type="Proteomes" id="UP000003185"/>
    </source>
</evidence>
<proteinExistence type="predicted"/>
<accession>A0A0H3PGE6</accession>
<organism evidence="1 2">
    <name type="scientific">Haemophilus influenzae (strain NTHi 3655)</name>
    <dbReference type="NCBI Taxonomy" id="375177"/>
    <lineage>
        <taxon>Bacteria</taxon>
        <taxon>Pseudomonadati</taxon>
        <taxon>Pseudomonadota</taxon>
        <taxon>Gammaproteobacteria</taxon>
        <taxon>Pasteurellales</taxon>
        <taxon>Pasteurellaceae</taxon>
        <taxon>Haemophilus</taxon>
    </lineage>
</organism>
<evidence type="ECO:0000313" key="1">
    <source>
        <dbReference type="EMBL" id="EDJ93790.1"/>
    </source>
</evidence>
<keyword evidence="1" id="KW-0548">Nucleotidyltransferase</keyword>
<dbReference type="Proteomes" id="UP000003185">
    <property type="component" value="Unassembled WGS sequence"/>
</dbReference>
<keyword evidence="1" id="KW-0808">Transferase</keyword>